<dbReference type="Pfam" id="PF02073">
    <property type="entry name" value="Peptidase_M29"/>
    <property type="match status" value="1"/>
</dbReference>
<comment type="similarity">
    <text evidence="4">Belongs to the peptidase M29 family.</text>
</comment>
<comment type="cofactor">
    <cofactor evidence="2">
        <name>Mg(2+)</name>
        <dbReference type="ChEBI" id="CHEBI:18420"/>
    </cofactor>
</comment>
<dbReference type="Gene3D" id="3.40.1830.10">
    <property type="entry name" value="Thermophilic metalloprotease (M29)"/>
    <property type="match status" value="1"/>
</dbReference>
<keyword evidence="5 10" id="KW-0031">Aminopeptidase</keyword>
<evidence type="ECO:0000256" key="6">
    <source>
        <dbReference type="ARBA" id="ARBA00022670"/>
    </source>
</evidence>
<dbReference type="GO" id="GO:0004177">
    <property type="term" value="F:aminopeptidase activity"/>
    <property type="evidence" value="ECO:0007669"/>
    <property type="project" value="UniProtKB-KW"/>
</dbReference>
<proteinExistence type="inferred from homology"/>
<gene>
    <name evidence="10" type="ORF">H9862_03280</name>
</gene>
<organism evidence="10 11">
    <name type="scientific">Candidatus Akkermansia intestinigallinarum</name>
    <dbReference type="NCBI Taxonomy" id="2838431"/>
    <lineage>
        <taxon>Bacteria</taxon>
        <taxon>Pseudomonadati</taxon>
        <taxon>Verrucomicrobiota</taxon>
        <taxon>Verrucomicrobiia</taxon>
        <taxon>Verrucomicrobiales</taxon>
        <taxon>Akkermansiaceae</taxon>
        <taxon>Akkermansia</taxon>
    </lineage>
</organism>
<dbReference type="InterPro" id="IPR000787">
    <property type="entry name" value="Peptidase_M29"/>
</dbReference>
<sequence>MTDPRTTQLAQSLIRHSCCVQPGEHVLLEIIDAPDEITIELIRAVRAAGAYPHVNLRHARVTREMFAGATDAQYESIAAFELAEMKAMDAYIAIRGGYNSFELSSVPAEKMKLTQKHLRAVHNQRVCRTKWCVLRWPNPAMAQGAGMSTEAFEDFYFRCCLADYDKLKVAMDRLAERMMRTDRVHIVGPGTDLSFSIKGMPAIPCAGELNIPDGEVFTAPVRDSVNGTIFYTAPTVYQGIPFDGIRLRFCNGKIVEASCNGDSEALNKILDTDEGSRFIGEFALGVNPEVLQPMRDILFDEKIAGSFHFTPGQAYENCDNGNRSQVHWDLVCIQRKDYGGGEMYFDDELVRRDGIFVDPELSILNPAVH</sequence>
<evidence type="ECO:0000256" key="4">
    <source>
        <dbReference type="ARBA" id="ARBA00008236"/>
    </source>
</evidence>
<evidence type="ECO:0000313" key="10">
    <source>
        <dbReference type="EMBL" id="HIX19610.1"/>
    </source>
</evidence>
<reference evidence="10" key="2">
    <citation type="submission" date="2021-04" db="EMBL/GenBank/DDBJ databases">
        <authorList>
            <person name="Gilroy R."/>
        </authorList>
    </citation>
    <scope>NUCLEOTIDE SEQUENCE</scope>
    <source>
        <strain evidence="10">14975</strain>
    </source>
</reference>
<dbReference type="EMBL" id="DXFQ01000053">
    <property type="protein sequence ID" value="HIX19610.1"/>
    <property type="molecule type" value="Genomic_DNA"/>
</dbReference>
<keyword evidence="7" id="KW-0479">Metal-binding</keyword>
<name>A0A9D2AGR3_9BACT</name>
<comment type="cofactor">
    <cofactor evidence="1">
        <name>Co(2+)</name>
        <dbReference type="ChEBI" id="CHEBI:48828"/>
    </cofactor>
</comment>
<reference evidence="10" key="1">
    <citation type="journal article" date="2021" name="PeerJ">
        <title>Extensive microbial diversity within the chicken gut microbiome revealed by metagenomics and culture.</title>
        <authorList>
            <person name="Gilroy R."/>
            <person name="Ravi A."/>
            <person name="Getino M."/>
            <person name="Pursley I."/>
            <person name="Horton D.L."/>
            <person name="Alikhan N.F."/>
            <person name="Baker D."/>
            <person name="Gharbi K."/>
            <person name="Hall N."/>
            <person name="Watson M."/>
            <person name="Adriaenssens E.M."/>
            <person name="Foster-Nyarko E."/>
            <person name="Jarju S."/>
            <person name="Secka A."/>
            <person name="Antonio M."/>
            <person name="Oren A."/>
            <person name="Chaudhuri R.R."/>
            <person name="La Ragione R."/>
            <person name="Hildebrand F."/>
            <person name="Pallen M.J."/>
        </authorList>
    </citation>
    <scope>NUCLEOTIDE SEQUENCE</scope>
    <source>
        <strain evidence="10">14975</strain>
    </source>
</reference>
<keyword evidence="9" id="KW-0482">Metalloprotease</keyword>
<dbReference type="Proteomes" id="UP000823964">
    <property type="component" value="Unassembled WGS sequence"/>
</dbReference>
<evidence type="ECO:0000256" key="5">
    <source>
        <dbReference type="ARBA" id="ARBA00022438"/>
    </source>
</evidence>
<dbReference type="AlphaFoldDB" id="A0A9D2AGR3"/>
<evidence type="ECO:0000256" key="8">
    <source>
        <dbReference type="ARBA" id="ARBA00022801"/>
    </source>
</evidence>
<evidence type="ECO:0000256" key="3">
    <source>
        <dbReference type="ARBA" id="ARBA00001947"/>
    </source>
</evidence>
<dbReference type="InterPro" id="IPR052170">
    <property type="entry name" value="M29_Exopeptidase"/>
</dbReference>
<dbReference type="SUPFAM" id="SSF144052">
    <property type="entry name" value="Thermophilic metalloprotease-like"/>
    <property type="match status" value="1"/>
</dbReference>
<dbReference type="PANTHER" id="PTHR34448:SF1">
    <property type="entry name" value="BLL6088 PROTEIN"/>
    <property type="match status" value="1"/>
</dbReference>
<comment type="caution">
    <text evidence="10">The sequence shown here is derived from an EMBL/GenBank/DDBJ whole genome shotgun (WGS) entry which is preliminary data.</text>
</comment>
<dbReference type="InterPro" id="IPR035097">
    <property type="entry name" value="M29_N-terminal"/>
</dbReference>
<evidence type="ECO:0000256" key="7">
    <source>
        <dbReference type="ARBA" id="ARBA00022723"/>
    </source>
</evidence>
<evidence type="ECO:0000256" key="2">
    <source>
        <dbReference type="ARBA" id="ARBA00001946"/>
    </source>
</evidence>
<dbReference type="GO" id="GO:0008237">
    <property type="term" value="F:metallopeptidase activity"/>
    <property type="evidence" value="ECO:0007669"/>
    <property type="project" value="UniProtKB-KW"/>
</dbReference>
<comment type="cofactor">
    <cofactor evidence="3">
        <name>Zn(2+)</name>
        <dbReference type="ChEBI" id="CHEBI:29105"/>
    </cofactor>
</comment>
<dbReference type="PANTHER" id="PTHR34448">
    <property type="entry name" value="AMINOPEPTIDASE"/>
    <property type="match status" value="1"/>
</dbReference>
<dbReference type="GO" id="GO:0006508">
    <property type="term" value="P:proteolysis"/>
    <property type="evidence" value="ECO:0007669"/>
    <property type="project" value="UniProtKB-KW"/>
</dbReference>
<evidence type="ECO:0000313" key="11">
    <source>
        <dbReference type="Proteomes" id="UP000823964"/>
    </source>
</evidence>
<evidence type="ECO:0000256" key="9">
    <source>
        <dbReference type="ARBA" id="ARBA00023049"/>
    </source>
</evidence>
<accession>A0A9D2AGR3</accession>
<dbReference type="GO" id="GO:0046872">
    <property type="term" value="F:metal ion binding"/>
    <property type="evidence" value="ECO:0007669"/>
    <property type="project" value="UniProtKB-KW"/>
</dbReference>
<keyword evidence="8" id="KW-0378">Hydrolase</keyword>
<protein>
    <submittedName>
        <fullName evidence="10">Aminopeptidase</fullName>
    </submittedName>
</protein>
<keyword evidence="6" id="KW-0645">Protease</keyword>
<evidence type="ECO:0000256" key="1">
    <source>
        <dbReference type="ARBA" id="ARBA00001941"/>
    </source>
</evidence>